<dbReference type="OrthoDB" id="1305902at2759"/>
<sequence>MELETLCDAWERYKDLLRRCPHHGLPLWLQVQTFYNGVNPLTRQIIDTAAGGTLNNKTPEEAYEFIEEMPLNNYQWQVMRTKPTKEADVYNVDSVTMLSNQVHPSMQYNTSGGGMNNPDYPTYGHNIENEQLNYMGNNSRPQNNPYNNTYNVGWRNHPNFPWGGQGNQKPPPPLGFQQQPYQLEKKPNLGEMMTKFISVVETHFQNTETTLKNQQASIQGLENQIGQLTKIILERPPGSLPSNIKTNPKEHVKAVTLRSGKVLAESEKKLPQKVDGSEKEEAKP</sequence>
<dbReference type="PANTHER" id="PTHR33223:SF11">
    <property type="entry name" value="ELEMENT PROTEIN, PUTATIVE-RELATED"/>
    <property type="match status" value="1"/>
</dbReference>
<evidence type="ECO:0000256" key="1">
    <source>
        <dbReference type="SAM" id="Coils"/>
    </source>
</evidence>
<feature type="coiled-coil region" evidence="1">
    <location>
        <begin position="204"/>
        <end position="231"/>
    </location>
</feature>
<accession>A0A8J6DBX7</accession>
<evidence type="ECO:0000256" key="2">
    <source>
        <dbReference type="SAM" id="MobiDB-lite"/>
    </source>
</evidence>
<evidence type="ECO:0008006" key="5">
    <source>
        <dbReference type="Google" id="ProtNLM"/>
    </source>
</evidence>
<keyword evidence="1" id="KW-0175">Coiled coil</keyword>
<comment type="caution">
    <text evidence="3">The sequence shown here is derived from an EMBL/GenBank/DDBJ whole genome shotgun (WGS) entry which is preliminary data.</text>
</comment>
<evidence type="ECO:0000313" key="4">
    <source>
        <dbReference type="Proteomes" id="UP000701853"/>
    </source>
</evidence>
<dbReference type="PANTHER" id="PTHR33223">
    <property type="entry name" value="CCHC-TYPE DOMAIN-CONTAINING PROTEIN"/>
    <property type="match status" value="1"/>
</dbReference>
<gene>
    <name evidence="3" type="ORF">CXB51_000796</name>
</gene>
<reference evidence="3 4" key="1">
    <citation type="journal article" date="2021" name="bioRxiv">
        <title>The Gossypium anomalum genome as a resource for cotton improvement and evolutionary analysis of hybrid incompatibility.</title>
        <authorList>
            <person name="Grover C.E."/>
            <person name="Yuan D."/>
            <person name="Arick M.A."/>
            <person name="Miller E.R."/>
            <person name="Hu G."/>
            <person name="Peterson D.G."/>
            <person name="Wendel J.F."/>
            <person name="Udall J.A."/>
        </authorList>
    </citation>
    <scope>NUCLEOTIDE SEQUENCE [LARGE SCALE GENOMIC DNA]</scope>
    <source>
        <strain evidence="3">JFW-Udall</strain>
        <tissue evidence="3">Leaf</tissue>
    </source>
</reference>
<feature type="region of interest" description="Disordered" evidence="2">
    <location>
        <begin position="261"/>
        <end position="284"/>
    </location>
</feature>
<protein>
    <recommendedName>
        <fullName evidence="5">Retrotransposon gag protein</fullName>
    </recommendedName>
</protein>
<proteinExistence type="predicted"/>
<dbReference type="AlphaFoldDB" id="A0A8J6DBX7"/>
<dbReference type="Proteomes" id="UP000701853">
    <property type="component" value="Chromosome 1"/>
</dbReference>
<name>A0A8J6DBX7_9ROSI</name>
<keyword evidence="4" id="KW-1185">Reference proteome</keyword>
<evidence type="ECO:0000313" key="3">
    <source>
        <dbReference type="EMBL" id="KAG8502971.1"/>
    </source>
</evidence>
<feature type="compositionally biased region" description="Basic and acidic residues" evidence="2">
    <location>
        <begin position="264"/>
        <end position="284"/>
    </location>
</feature>
<dbReference type="EMBL" id="JAHUZN010000001">
    <property type="protein sequence ID" value="KAG8502971.1"/>
    <property type="molecule type" value="Genomic_DNA"/>
</dbReference>
<organism evidence="3 4">
    <name type="scientific">Gossypium anomalum</name>
    <dbReference type="NCBI Taxonomy" id="47600"/>
    <lineage>
        <taxon>Eukaryota</taxon>
        <taxon>Viridiplantae</taxon>
        <taxon>Streptophyta</taxon>
        <taxon>Embryophyta</taxon>
        <taxon>Tracheophyta</taxon>
        <taxon>Spermatophyta</taxon>
        <taxon>Magnoliopsida</taxon>
        <taxon>eudicotyledons</taxon>
        <taxon>Gunneridae</taxon>
        <taxon>Pentapetalae</taxon>
        <taxon>rosids</taxon>
        <taxon>malvids</taxon>
        <taxon>Malvales</taxon>
        <taxon>Malvaceae</taxon>
        <taxon>Malvoideae</taxon>
        <taxon>Gossypium</taxon>
    </lineage>
</organism>